<keyword evidence="2" id="KW-1185">Reference proteome</keyword>
<protein>
    <submittedName>
        <fullName evidence="1">Serine/threonine-protein kinase HipA</fullName>
    </submittedName>
</protein>
<dbReference type="STRING" id="180197.SAMN02982919_03177"/>
<organism evidence="1 2">
    <name type="scientific">Giesbergeria anulus</name>
    <dbReference type="NCBI Taxonomy" id="180197"/>
    <lineage>
        <taxon>Bacteria</taxon>
        <taxon>Pseudomonadati</taxon>
        <taxon>Pseudomonadota</taxon>
        <taxon>Betaproteobacteria</taxon>
        <taxon>Burkholderiales</taxon>
        <taxon>Comamonadaceae</taxon>
        <taxon>Giesbergeria</taxon>
    </lineage>
</organism>
<dbReference type="GO" id="GO:0016301">
    <property type="term" value="F:kinase activity"/>
    <property type="evidence" value="ECO:0007669"/>
    <property type="project" value="UniProtKB-KW"/>
</dbReference>
<accession>A0A1H9SPA9</accession>
<name>A0A1H9SPA9_9BURK</name>
<reference evidence="1 2" key="1">
    <citation type="submission" date="2016-10" db="EMBL/GenBank/DDBJ databases">
        <authorList>
            <person name="de Groot N.N."/>
        </authorList>
    </citation>
    <scope>NUCLEOTIDE SEQUENCE [LARGE SCALE GENOMIC DNA]</scope>
    <source>
        <strain evidence="1 2">ATCC 35958</strain>
    </source>
</reference>
<gene>
    <name evidence="1" type="ORF">SAMN02982919_03177</name>
</gene>
<keyword evidence="1" id="KW-0418">Kinase</keyword>
<dbReference type="EMBL" id="FOGD01000020">
    <property type="protein sequence ID" value="SER86233.1"/>
    <property type="molecule type" value="Genomic_DNA"/>
</dbReference>
<keyword evidence="1" id="KW-0808">Transferase</keyword>
<sequence>MLPVSFDEKYENDPNRPTLFLQYMGATEADTQAILRASRDRLLVSNDGRWPAYFQNLLHEGHNRDRLAKFTG</sequence>
<evidence type="ECO:0000313" key="2">
    <source>
        <dbReference type="Proteomes" id="UP000199766"/>
    </source>
</evidence>
<dbReference type="RefSeq" id="WP_177172932.1">
    <property type="nucleotide sequence ID" value="NZ_FOGD01000020.1"/>
</dbReference>
<dbReference type="Proteomes" id="UP000199766">
    <property type="component" value="Unassembled WGS sequence"/>
</dbReference>
<proteinExistence type="predicted"/>
<evidence type="ECO:0000313" key="1">
    <source>
        <dbReference type="EMBL" id="SER86233.1"/>
    </source>
</evidence>
<dbReference type="AlphaFoldDB" id="A0A1H9SPA9"/>